<name>A0A8T1T1Y3_CHESE</name>
<keyword evidence="3" id="KW-0202">Cytokine</keyword>
<dbReference type="InterPro" id="IPR020444">
    <property type="entry name" value="IL-24"/>
</dbReference>
<keyword evidence="8" id="KW-1185">Reference proteome</keyword>
<dbReference type="InterPro" id="IPR009079">
    <property type="entry name" value="4_helix_cytokine-like_core"/>
</dbReference>
<organism evidence="7 8">
    <name type="scientific">Chelydra serpentina</name>
    <name type="common">Snapping turtle</name>
    <name type="synonym">Testudo serpentina</name>
    <dbReference type="NCBI Taxonomy" id="8475"/>
    <lineage>
        <taxon>Eukaryota</taxon>
        <taxon>Metazoa</taxon>
        <taxon>Chordata</taxon>
        <taxon>Craniata</taxon>
        <taxon>Vertebrata</taxon>
        <taxon>Euteleostomi</taxon>
        <taxon>Archelosauria</taxon>
        <taxon>Testudinata</taxon>
        <taxon>Testudines</taxon>
        <taxon>Cryptodira</taxon>
        <taxon>Durocryptodira</taxon>
        <taxon>Americhelydia</taxon>
        <taxon>Chelydroidea</taxon>
        <taxon>Chelydridae</taxon>
        <taxon>Chelydra</taxon>
    </lineage>
</organism>
<dbReference type="OrthoDB" id="9938154at2759"/>
<comment type="caution">
    <text evidence="7">The sequence shown here is derived from an EMBL/GenBank/DDBJ whole genome shotgun (WGS) entry which is preliminary data.</text>
</comment>
<evidence type="ECO:0000256" key="5">
    <source>
        <dbReference type="ARBA" id="ARBA00022729"/>
    </source>
</evidence>
<dbReference type="GO" id="GO:0005615">
    <property type="term" value="C:extracellular space"/>
    <property type="evidence" value="ECO:0007669"/>
    <property type="project" value="UniProtKB-KW"/>
</dbReference>
<keyword evidence="4" id="KW-0964">Secreted</keyword>
<comment type="similarity">
    <text evidence="2">Belongs to the IL-10 family.</text>
</comment>
<accession>A0A8T1T1Y3</accession>
<evidence type="ECO:0000313" key="7">
    <source>
        <dbReference type="EMBL" id="KAG6935516.1"/>
    </source>
</evidence>
<evidence type="ECO:0000256" key="1">
    <source>
        <dbReference type="ARBA" id="ARBA00004613"/>
    </source>
</evidence>
<reference evidence="7 8" key="1">
    <citation type="journal article" date="2020" name="G3 (Bethesda)">
        <title>Draft Genome of the Common Snapping Turtle, Chelydra serpentina, a Model for Phenotypic Plasticity in Reptiles.</title>
        <authorList>
            <person name="Das D."/>
            <person name="Singh S.K."/>
            <person name="Bierstedt J."/>
            <person name="Erickson A."/>
            <person name="Galli G.L.J."/>
            <person name="Crossley D.A. 2nd"/>
            <person name="Rhen T."/>
        </authorList>
    </citation>
    <scope>NUCLEOTIDE SEQUENCE [LARGE SCALE GENOMIC DNA]</scope>
    <source>
        <strain evidence="7">KW</strain>
    </source>
</reference>
<dbReference type="PANTHER" id="PTHR48482:SF3">
    <property type="entry name" value="INTERLEUKIN-19"/>
    <property type="match status" value="1"/>
</dbReference>
<evidence type="ECO:0000256" key="3">
    <source>
        <dbReference type="ARBA" id="ARBA00022514"/>
    </source>
</evidence>
<evidence type="ECO:0000256" key="2">
    <source>
        <dbReference type="ARBA" id="ARBA00008813"/>
    </source>
</evidence>
<dbReference type="AlphaFoldDB" id="A0A8T1T1Y3"/>
<dbReference type="PANTHER" id="PTHR48482">
    <property type="entry name" value="INTERLEUKIN-19-RELATED"/>
    <property type="match status" value="1"/>
</dbReference>
<comment type="subcellular location">
    <subcellularLocation>
        <location evidence="1">Secreted</location>
    </subcellularLocation>
</comment>
<keyword evidence="5 6" id="KW-0732">Signal</keyword>
<evidence type="ECO:0000256" key="4">
    <source>
        <dbReference type="ARBA" id="ARBA00022525"/>
    </source>
</evidence>
<dbReference type="InterPro" id="IPR020443">
    <property type="entry name" value="IL-10/19/20/24/26"/>
</dbReference>
<protein>
    <submittedName>
        <fullName evidence="7">Interleukin 24</fullName>
    </submittedName>
</protein>
<evidence type="ECO:0000313" key="8">
    <source>
        <dbReference type="Proteomes" id="UP000765507"/>
    </source>
</evidence>
<feature type="signal peptide" evidence="6">
    <location>
        <begin position="1"/>
        <end position="23"/>
    </location>
</feature>
<dbReference type="Proteomes" id="UP000765507">
    <property type="component" value="Unassembled WGS sequence"/>
</dbReference>
<gene>
    <name evidence="7" type="primary">IL24</name>
    <name evidence="7" type="ORF">G0U57_015031</name>
</gene>
<dbReference type="SUPFAM" id="SSF47266">
    <property type="entry name" value="4-helical cytokines"/>
    <property type="match status" value="1"/>
</dbReference>
<dbReference type="Gene3D" id="1.20.1250.10">
    <property type="match status" value="1"/>
</dbReference>
<dbReference type="EMBL" id="JAHGAV010000044">
    <property type="protein sequence ID" value="KAG6935516.1"/>
    <property type="molecule type" value="Genomic_DNA"/>
</dbReference>
<sequence length="141" mass="16109">MMMTMRHFCCLVLLPFFFGEILMTEGRRLRFGDCELSGVSFQELRGYFGAIKGVTQTQDHMTDVVLLKRVALQGVPISESCCLLRHLLRFYIESVFKHHEATSSLLRRRTSRLSNSFLSIKGKLKHCVSMEAISGFINATK</sequence>
<evidence type="ECO:0000256" key="6">
    <source>
        <dbReference type="SAM" id="SignalP"/>
    </source>
</evidence>
<proteinExistence type="inferred from homology"/>
<dbReference type="GO" id="GO:0005125">
    <property type="term" value="F:cytokine activity"/>
    <property type="evidence" value="ECO:0007669"/>
    <property type="project" value="UniProtKB-KW"/>
</dbReference>
<dbReference type="PRINTS" id="PR01937">
    <property type="entry name" value="INTRLEUKIN24"/>
</dbReference>
<feature type="chain" id="PRO_5035926218" evidence="6">
    <location>
        <begin position="24"/>
        <end position="141"/>
    </location>
</feature>